<evidence type="ECO:0000256" key="6">
    <source>
        <dbReference type="ARBA" id="ARBA00022970"/>
    </source>
</evidence>
<evidence type="ECO:0000256" key="9">
    <source>
        <dbReference type="RuleBase" id="RU363032"/>
    </source>
</evidence>
<evidence type="ECO:0000256" key="2">
    <source>
        <dbReference type="ARBA" id="ARBA00010072"/>
    </source>
</evidence>
<evidence type="ECO:0000256" key="3">
    <source>
        <dbReference type="ARBA" id="ARBA00022448"/>
    </source>
</evidence>
<evidence type="ECO:0000313" key="11">
    <source>
        <dbReference type="EMBL" id="GAA5502557.1"/>
    </source>
</evidence>
<comment type="caution">
    <text evidence="11">The sequence shown here is derived from an EMBL/GenBank/DDBJ whole genome shotgun (WGS) entry which is preliminary data.</text>
</comment>
<dbReference type="NCBIfam" id="TIGR01726">
    <property type="entry name" value="HEQRo_perm_3TM"/>
    <property type="match status" value="1"/>
</dbReference>
<evidence type="ECO:0000313" key="12">
    <source>
        <dbReference type="Proteomes" id="UP001458946"/>
    </source>
</evidence>
<evidence type="ECO:0000259" key="10">
    <source>
        <dbReference type="PROSITE" id="PS50928"/>
    </source>
</evidence>
<evidence type="ECO:0000256" key="5">
    <source>
        <dbReference type="ARBA" id="ARBA00022692"/>
    </source>
</evidence>
<dbReference type="EMBL" id="BAABRN010000025">
    <property type="protein sequence ID" value="GAA5502557.1"/>
    <property type="molecule type" value="Genomic_DNA"/>
</dbReference>
<feature type="transmembrane region" description="Helical" evidence="9">
    <location>
        <begin position="96"/>
        <end position="117"/>
    </location>
</feature>
<dbReference type="PANTHER" id="PTHR30614:SF20">
    <property type="entry name" value="GLUTAMINE TRANSPORT SYSTEM PERMEASE PROTEIN GLNP"/>
    <property type="match status" value="1"/>
</dbReference>
<name>A0ABP9VBC5_9DEIO</name>
<dbReference type="InterPro" id="IPR035906">
    <property type="entry name" value="MetI-like_sf"/>
</dbReference>
<protein>
    <submittedName>
        <fullName evidence="11">Glutamine transport system permease protein GlnP</fullName>
    </submittedName>
</protein>
<dbReference type="SUPFAM" id="SSF161098">
    <property type="entry name" value="MetI-like"/>
    <property type="match status" value="1"/>
</dbReference>
<dbReference type="PROSITE" id="PS50928">
    <property type="entry name" value="ABC_TM1"/>
    <property type="match status" value="1"/>
</dbReference>
<feature type="transmembrane region" description="Helical" evidence="9">
    <location>
        <begin position="231"/>
        <end position="251"/>
    </location>
</feature>
<comment type="subcellular location">
    <subcellularLocation>
        <location evidence="1 9">Cell membrane</location>
        <topology evidence="1 9">Multi-pass membrane protein</topology>
    </subcellularLocation>
</comment>
<dbReference type="InterPro" id="IPR000515">
    <property type="entry name" value="MetI-like"/>
</dbReference>
<feature type="domain" description="ABC transmembrane type-1" evidence="10">
    <location>
        <begin position="58"/>
        <end position="252"/>
    </location>
</feature>
<evidence type="ECO:0000256" key="8">
    <source>
        <dbReference type="ARBA" id="ARBA00023136"/>
    </source>
</evidence>
<reference evidence="11 12" key="1">
    <citation type="submission" date="2024-02" db="EMBL/GenBank/DDBJ databases">
        <title>Deinococcus xinjiangensis NBRC 107630.</title>
        <authorList>
            <person name="Ichikawa N."/>
            <person name="Katano-Makiyama Y."/>
            <person name="Hidaka K."/>
        </authorList>
    </citation>
    <scope>NUCLEOTIDE SEQUENCE [LARGE SCALE GENOMIC DNA]</scope>
    <source>
        <strain evidence="11 12">NBRC 107630</strain>
    </source>
</reference>
<dbReference type="PANTHER" id="PTHR30614">
    <property type="entry name" value="MEMBRANE COMPONENT OF AMINO ACID ABC TRANSPORTER"/>
    <property type="match status" value="1"/>
</dbReference>
<dbReference type="RefSeq" id="WP_353542525.1">
    <property type="nucleotide sequence ID" value="NZ_BAABRN010000025.1"/>
</dbReference>
<keyword evidence="12" id="KW-1185">Reference proteome</keyword>
<dbReference type="InterPro" id="IPR043429">
    <property type="entry name" value="ArtM/GltK/GlnP/TcyL/YhdX-like"/>
</dbReference>
<comment type="similarity">
    <text evidence="2">Belongs to the binding-protein-dependent transport system permease family. HisMQ subfamily.</text>
</comment>
<dbReference type="Gene3D" id="1.10.3720.10">
    <property type="entry name" value="MetI-like"/>
    <property type="match status" value="1"/>
</dbReference>
<sequence length="264" mass="28226">MTVKTPPVRQQPPGFGALALWLVGAVVAFVALFLLITLILRRMPDPIGPRADLFVQGAQMTLQLTLVAGLIGLIVGIIAGIQKSSSVAWVRAPASFFIWLVRGTPLLVQILFVYNALPPLLQKIGINLQLNEFWSAVIALALNVGAYNAEVIRAGILAIPKGQTEAARSLGLSSAQTMLTVVLPQALRIVVPPLVNNLVALLKDSSLASSIALLELTLAGSRVSSESFQPIPVLTTIAAVYLALTTVMTFFTDQMEKRIKIASR</sequence>
<gene>
    <name evidence="11" type="primary">glnP</name>
    <name evidence="11" type="ORF">Dxin01_02301</name>
</gene>
<keyword evidence="5 9" id="KW-0812">Transmembrane</keyword>
<keyword evidence="8 9" id="KW-0472">Membrane</keyword>
<organism evidence="11 12">
    <name type="scientific">Deinococcus xinjiangensis</name>
    <dbReference type="NCBI Taxonomy" id="457454"/>
    <lineage>
        <taxon>Bacteria</taxon>
        <taxon>Thermotogati</taxon>
        <taxon>Deinococcota</taxon>
        <taxon>Deinococci</taxon>
        <taxon>Deinococcales</taxon>
        <taxon>Deinococcaceae</taxon>
        <taxon>Deinococcus</taxon>
    </lineage>
</organism>
<keyword evidence="6" id="KW-0029">Amino-acid transport</keyword>
<feature type="transmembrane region" description="Helical" evidence="9">
    <location>
        <begin position="20"/>
        <end position="40"/>
    </location>
</feature>
<evidence type="ECO:0000256" key="4">
    <source>
        <dbReference type="ARBA" id="ARBA00022475"/>
    </source>
</evidence>
<feature type="transmembrane region" description="Helical" evidence="9">
    <location>
        <begin position="61"/>
        <end position="81"/>
    </location>
</feature>
<evidence type="ECO:0000256" key="7">
    <source>
        <dbReference type="ARBA" id="ARBA00022989"/>
    </source>
</evidence>
<keyword evidence="7 9" id="KW-1133">Transmembrane helix</keyword>
<accession>A0ABP9VBC5</accession>
<evidence type="ECO:0000256" key="1">
    <source>
        <dbReference type="ARBA" id="ARBA00004651"/>
    </source>
</evidence>
<keyword evidence="4" id="KW-1003">Cell membrane</keyword>
<proteinExistence type="inferred from homology"/>
<keyword evidence="3 9" id="KW-0813">Transport</keyword>
<dbReference type="CDD" id="cd06261">
    <property type="entry name" value="TM_PBP2"/>
    <property type="match status" value="1"/>
</dbReference>
<dbReference type="Pfam" id="PF00528">
    <property type="entry name" value="BPD_transp_1"/>
    <property type="match status" value="1"/>
</dbReference>
<dbReference type="Proteomes" id="UP001458946">
    <property type="component" value="Unassembled WGS sequence"/>
</dbReference>
<dbReference type="InterPro" id="IPR010065">
    <property type="entry name" value="AA_ABC_transptr_permease_3TM"/>
</dbReference>